<accession>A0A9Q2P266</accession>
<dbReference type="PANTHER" id="PTHR43313:SF1">
    <property type="entry name" value="3BETA-HYDROXYSTEROID DEHYDROGENASE DHS-16"/>
    <property type="match status" value="1"/>
</dbReference>
<gene>
    <name evidence="1" type="ORF">JQX41_17060</name>
    <name evidence="2" type="ORF">JQX48_17075</name>
</gene>
<dbReference type="RefSeq" id="WP_085628104.1">
    <property type="nucleotide sequence ID" value="NZ_JAFBWU010000012.1"/>
</dbReference>
<dbReference type="Pfam" id="PF00106">
    <property type="entry name" value="adh_short"/>
    <property type="match status" value="1"/>
</dbReference>
<dbReference type="GO" id="GO:0016491">
    <property type="term" value="F:oxidoreductase activity"/>
    <property type="evidence" value="ECO:0007669"/>
    <property type="project" value="TreeGrafter"/>
</dbReference>
<dbReference type="GeneID" id="62639834"/>
<evidence type="ECO:0000313" key="1">
    <source>
        <dbReference type="EMBL" id="MBM2414031.1"/>
    </source>
</evidence>
<proteinExistence type="predicted"/>
<dbReference type="AlphaFoldDB" id="A0A9Q2P266"/>
<reference evidence="1 4" key="1">
    <citation type="submission" date="2021-01" db="EMBL/GenBank/DDBJ databases">
        <title>Diatom-associated Roseobacters Show Island Model of Population Structure.</title>
        <authorList>
            <person name="Qu L."/>
            <person name="Feng X."/>
            <person name="Chen Y."/>
            <person name="Li L."/>
            <person name="Wang X."/>
            <person name="Hu Z."/>
            <person name="Wang H."/>
            <person name="Luo H."/>
        </authorList>
    </citation>
    <scope>NUCLEOTIDE SEQUENCE</scope>
    <source>
        <strain evidence="2 4">CC28-63</strain>
        <strain evidence="1">CC28-69</strain>
    </source>
</reference>
<dbReference type="SUPFAM" id="SSF51735">
    <property type="entry name" value="NAD(P)-binding Rossmann-fold domains"/>
    <property type="match status" value="1"/>
</dbReference>
<dbReference type="PRINTS" id="PR00081">
    <property type="entry name" value="GDHRDH"/>
</dbReference>
<dbReference type="Proteomes" id="UP000755667">
    <property type="component" value="Unassembled WGS sequence"/>
</dbReference>
<dbReference type="EMBL" id="JAFBXE010000012">
    <property type="protein sequence ID" value="MBM2414031.1"/>
    <property type="molecule type" value="Genomic_DNA"/>
</dbReference>
<organism evidence="1 3">
    <name type="scientific">Marivita cryptomonadis</name>
    <dbReference type="NCBI Taxonomy" id="505252"/>
    <lineage>
        <taxon>Bacteria</taxon>
        <taxon>Pseudomonadati</taxon>
        <taxon>Pseudomonadota</taxon>
        <taxon>Alphaproteobacteria</taxon>
        <taxon>Rhodobacterales</taxon>
        <taxon>Roseobacteraceae</taxon>
        <taxon>Marivita</taxon>
    </lineage>
</organism>
<dbReference type="GO" id="GO:0008202">
    <property type="term" value="P:steroid metabolic process"/>
    <property type="evidence" value="ECO:0007669"/>
    <property type="project" value="TreeGrafter"/>
</dbReference>
<evidence type="ECO:0000313" key="3">
    <source>
        <dbReference type="Proteomes" id="UP000755667"/>
    </source>
</evidence>
<dbReference type="InterPro" id="IPR020904">
    <property type="entry name" value="Sc_DH/Rdtase_CS"/>
</dbReference>
<dbReference type="EMBL" id="JAFBXF010000012">
    <property type="protein sequence ID" value="MBM2418701.1"/>
    <property type="molecule type" value="Genomic_DNA"/>
</dbReference>
<protein>
    <submittedName>
        <fullName evidence="1">SDR family NAD(P)-dependent oxidoreductase</fullName>
    </submittedName>
</protein>
<dbReference type="InterPro" id="IPR002347">
    <property type="entry name" value="SDR_fam"/>
</dbReference>
<name>A0A9Q2P266_9RHOB</name>
<dbReference type="InterPro" id="IPR036291">
    <property type="entry name" value="NAD(P)-bd_dom_sf"/>
</dbReference>
<dbReference type="Gene3D" id="3.40.50.720">
    <property type="entry name" value="NAD(P)-binding Rossmann-like Domain"/>
    <property type="match status" value="1"/>
</dbReference>
<evidence type="ECO:0000313" key="2">
    <source>
        <dbReference type="EMBL" id="MBM2418701.1"/>
    </source>
</evidence>
<dbReference type="CDD" id="cd05374">
    <property type="entry name" value="17beta-HSD-like_SDR_c"/>
    <property type="match status" value="1"/>
</dbReference>
<sequence>MTSKTILITGCSSGIGLDTARRLKSLGWTVFASCRTQADCDARQAEGFAAPQLDYEDPASIARCADDVLGQTGGKLDAVFHNGAYALPGPLEDIPAQGMRAQFEANFLGWHDLNRQLIPVMRRAGAGRILFNSSVLGIVGMKYRGPYVATKFALEGYADVLRMEMAEAGIQVVLIEPGPIETDFRKNAIKQFEKWVDWQKSPRRAQYEASLLDLLKKGGSSGVQWPASAVTDAVVNALTARRPKARYRVTTPTHLMAIGRRLLPTRALDWVLSKG</sequence>
<comment type="caution">
    <text evidence="1">The sequence shown here is derived from an EMBL/GenBank/DDBJ whole genome shotgun (WGS) entry which is preliminary data.</text>
</comment>
<dbReference type="Proteomes" id="UP000809440">
    <property type="component" value="Unassembled WGS sequence"/>
</dbReference>
<dbReference type="PANTHER" id="PTHR43313">
    <property type="entry name" value="SHORT-CHAIN DEHYDROGENASE/REDUCTASE FAMILY 9C"/>
    <property type="match status" value="1"/>
</dbReference>
<evidence type="ECO:0000313" key="4">
    <source>
        <dbReference type="Proteomes" id="UP000809440"/>
    </source>
</evidence>
<dbReference type="PROSITE" id="PS00061">
    <property type="entry name" value="ADH_SHORT"/>
    <property type="match status" value="1"/>
</dbReference>
<keyword evidence="4" id="KW-1185">Reference proteome</keyword>
<dbReference type="OrthoDB" id="9793825at2"/>